<accession>A0A2W2F4I8</accession>
<dbReference type="OrthoDB" id="9982995at2"/>
<organism evidence="1 2">
    <name type="scientific">Micromonospora craterilacus</name>
    <dbReference type="NCBI Taxonomy" id="1655439"/>
    <lineage>
        <taxon>Bacteria</taxon>
        <taxon>Bacillati</taxon>
        <taxon>Actinomycetota</taxon>
        <taxon>Actinomycetes</taxon>
        <taxon>Micromonosporales</taxon>
        <taxon>Micromonosporaceae</taxon>
        <taxon>Micromonospora</taxon>
    </lineage>
</organism>
<evidence type="ECO:0000313" key="2">
    <source>
        <dbReference type="Proteomes" id="UP000248924"/>
    </source>
</evidence>
<dbReference type="Proteomes" id="UP000248924">
    <property type="component" value="Unassembled WGS sequence"/>
</dbReference>
<reference evidence="1 2" key="1">
    <citation type="submission" date="2018-01" db="EMBL/GenBank/DDBJ databases">
        <title>Draft genome sequence of Jishengella sp. NA12.</title>
        <authorList>
            <person name="Sahin N."/>
            <person name="Ay H."/>
            <person name="Saygin H."/>
        </authorList>
    </citation>
    <scope>NUCLEOTIDE SEQUENCE [LARGE SCALE GENOMIC DNA]</scope>
    <source>
        <strain evidence="1 2">NA12</strain>
    </source>
</reference>
<gene>
    <name evidence="1" type="ORF">C1I95_17365</name>
</gene>
<protein>
    <submittedName>
        <fullName evidence="1">Uncharacterized protein</fullName>
    </submittedName>
</protein>
<name>A0A2W2F4I8_9ACTN</name>
<keyword evidence="2" id="KW-1185">Reference proteome</keyword>
<dbReference type="RefSeq" id="WP_111214891.1">
    <property type="nucleotide sequence ID" value="NZ_POTY01000104.1"/>
</dbReference>
<evidence type="ECO:0000313" key="1">
    <source>
        <dbReference type="EMBL" id="PZG16477.1"/>
    </source>
</evidence>
<proteinExistence type="predicted"/>
<dbReference type="EMBL" id="POTY01000104">
    <property type="protein sequence ID" value="PZG16477.1"/>
    <property type="molecule type" value="Genomic_DNA"/>
</dbReference>
<sequence length="68" mass="7344">MQTFDAETCERIFHAALAAGDFKGVEAALTVMAPQDPHRAQLLYDTLRVGLAIAEERQAAESTPAAEQ</sequence>
<comment type="caution">
    <text evidence="1">The sequence shown here is derived from an EMBL/GenBank/DDBJ whole genome shotgun (WGS) entry which is preliminary data.</text>
</comment>
<dbReference type="AlphaFoldDB" id="A0A2W2F4I8"/>